<dbReference type="Gene3D" id="1.10.8.270">
    <property type="entry name" value="putative rabgap domain of human tbc1 domain family member 14 like domains"/>
    <property type="match status" value="1"/>
</dbReference>
<protein>
    <submittedName>
        <fullName evidence="3">Growth hormone regulated TBC protein 1 A</fullName>
    </submittedName>
</protein>
<dbReference type="InterPro" id="IPR050302">
    <property type="entry name" value="Rab_GAP_TBC_domain"/>
</dbReference>
<dbReference type="Gene3D" id="1.10.10.750">
    <property type="entry name" value="Ypt/Rab-GAP domain of gyp1p, domain 1"/>
    <property type="match status" value="1"/>
</dbReference>
<dbReference type="Pfam" id="PF00566">
    <property type="entry name" value="RabGAP-TBC"/>
    <property type="match status" value="1"/>
</dbReference>
<feature type="compositionally biased region" description="Basic residues" evidence="1">
    <location>
        <begin position="387"/>
        <end position="397"/>
    </location>
</feature>
<dbReference type="SUPFAM" id="SSF47923">
    <property type="entry name" value="Ypt/Rab-GAP domain of gyp1p"/>
    <property type="match status" value="2"/>
</dbReference>
<dbReference type="PANTHER" id="PTHR47219">
    <property type="entry name" value="RAB GTPASE-ACTIVATING PROTEIN 1-LIKE"/>
    <property type="match status" value="1"/>
</dbReference>
<evidence type="ECO:0000313" key="3">
    <source>
        <dbReference type="EMBL" id="KAJ4454962.1"/>
    </source>
</evidence>
<reference evidence="3" key="1">
    <citation type="journal article" date="2022" name="bioRxiv">
        <title>Genomics of Preaxostyla Flagellates Illuminates Evolutionary Transitions and the Path Towards Mitochondrial Loss.</title>
        <authorList>
            <person name="Novak L.V.F."/>
            <person name="Treitli S.C."/>
            <person name="Pyrih J."/>
            <person name="Halakuc P."/>
            <person name="Pipaliya S.V."/>
            <person name="Vacek V."/>
            <person name="Brzon O."/>
            <person name="Soukal P."/>
            <person name="Eme L."/>
            <person name="Dacks J.B."/>
            <person name="Karnkowska A."/>
            <person name="Elias M."/>
            <person name="Hampl V."/>
        </authorList>
    </citation>
    <scope>NUCLEOTIDE SEQUENCE</scope>
    <source>
        <strain evidence="3">RCP-MX</strain>
    </source>
</reference>
<dbReference type="SMART" id="SM00164">
    <property type="entry name" value="TBC"/>
    <property type="match status" value="1"/>
</dbReference>
<name>A0ABQ8U6H7_9EUKA</name>
<evidence type="ECO:0000313" key="4">
    <source>
        <dbReference type="Proteomes" id="UP001141327"/>
    </source>
</evidence>
<organism evidence="3 4">
    <name type="scientific">Paratrimastix pyriformis</name>
    <dbReference type="NCBI Taxonomy" id="342808"/>
    <lineage>
        <taxon>Eukaryota</taxon>
        <taxon>Metamonada</taxon>
        <taxon>Preaxostyla</taxon>
        <taxon>Paratrimastigidae</taxon>
        <taxon>Paratrimastix</taxon>
    </lineage>
</organism>
<evidence type="ECO:0000259" key="2">
    <source>
        <dbReference type="PROSITE" id="PS50086"/>
    </source>
</evidence>
<dbReference type="Gene3D" id="1.10.472.80">
    <property type="entry name" value="Ypt/Rab-GAP domain of gyp1p, domain 3"/>
    <property type="match status" value="1"/>
</dbReference>
<dbReference type="PANTHER" id="PTHR47219:SF20">
    <property type="entry name" value="TBC1 DOMAIN FAMILY MEMBER 2B"/>
    <property type="match status" value="1"/>
</dbReference>
<dbReference type="InterPro" id="IPR035969">
    <property type="entry name" value="Rab-GAP_TBC_sf"/>
</dbReference>
<feature type="region of interest" description="Disordered" evidence="1">
    <location>
        <begin position="378"/>
        <end position="397"/>
    </location>
</feature>
<feature type="domain" description="Rab-GAP TBC" evidence="2">
    <location>
        <begin position="62"/>
        <end position="255"/>
    </location>
</feature>
<dbReference type="Proteomes" id="UP001141327">
    <property type="component" value="Unassembled WGS sequence"/>
</dbReference>
<dbReference type="InterPro" id="IPR000195">
    <property type="entry name" value="Rab-GAP-TBC_dom"/>
</dbReference>
<sequence>MAARDPYGFILDPVPSPKDAEFLRAYEEIKKRRLVKWQKVMGEMKGKPFIRTNNLKKMIRKGIPHQYRPQMWKDLLQYSQYYTPGEFESLLRHAQEHRDEPRLGQALRDVEMDLDRTFPGHPAFASPAGQAALRSVLTALVVLRPEIGYCQGMSFLAATLLLVYPGQPEDAFWTMRLLTARLPAQFYSANMFDVHVEVHVLEDLIQQRLGAIRRLMRANKVEGLHFAVQWYVCLFANAMPMETVFRIWDLVVSEGDKILHRVAIALLKLNRAELLDRAEKKEFILPTLLQISARCYNCETLIKTALGLLNFKRSTIYTLRAAASETVARELNTVAQRRTAPGLIAGQRRVGLRGRRACRGQPAACWCRGLIPEPNTRVGADPILSRPKSRAQRRACA</sequence>
<proteinExistence type="predicted"/>
<accession>A0ABQ8U6H7</accession>
<dbReference type="EMBL" id="JAPMOS010000126">
    <property type="protein sequence ID" value="KAJ4454962.1"/>
    <property type="molecule type" value="Genomic_DNA"/>
</dbReference>
<evidence type="ECO:0000256" key="1">
    <source>
        <dbReference type="SAM" id="MobiDB-lite"/>
    </source>
</evidence>
<dbReference type="PROSITE" id="PS50086">
    <property type="entry name" value="TBC_RABGAP"/>
    <property type="match status" value="1"/>
</dbReference>
<gene>
    <name evidence="3" type="ORF">PAPYR_10206</name>
</gene>
<keyword evidence="4" id="KW-1185">Reference proteome</keyword>
<comment type="caution">
    <text evidence="3">The sequence shown here is derived from an EMBL/GenBank/DDBJ whole genome shotgun (WGS) entry which is preliminary data.</text>
</comment>